<evidence type="ECO:0000313" key="4">
    <source>
        <dbReference type="Proteomes" id="UP001597318"/>
    </source>
</evidence>
<name>A0ABW5BRY2_9BACI</name>
<organism evidence="3 4">
    <name type="scientific">Metabacillus endolithicus</name>
    <dbReference type="NCBI Taxonomy" id="1535204"/>
    <lineage>
        <taxon>Bacteria</taxon>
        <taxon>Bacillati</taxon>
        <taxon>Bacillota</taxon>
        <taxon>Bacilli</taxon>
        <taxon>Bacillales</taxon>
        <taxon>Bacillaceae</taxon>
        <taxon>Metabacillus</taxon>
    </lineage>
</organism>
<keyword evidence="4" id="KW-1185">Reference proteome</keyword>
<dbReference type="CDD" id="cd16342">
    <property type="entry name" value="FusC_FusB"/>
    <property type="match status" value="1"/>
</dbReference>
<evidence type="ECO:0000259" key="1">
    <source>
        <dbReference type="Pfam" id="PF07299"/>
    </source>
</evidence>
<dbReference type="InterPro" id="IPR038344">
    <property type="entry name" value="EF-G_N_sf"/>
</dbReference>
<reference evidence="4" key="1">
    <citation type="journal article" date="2019" name="Int. J. Syst. Evol. Microbiol.">
        <title>The Global Catalogue of Microorganisms (GCM) 10K type strain sequencing project: providing services to taxonomists for standard genome sequencing and annotation.</title>
        <authorList>
            <consortium name="The Broad Institute Genomics Platform"/>
            <consortium name="The Broad Institute Genome Sequencing Center for Infectious Disease"/>
            <person name="Wu L."/>
            <person name="Ma J."/>
        </authorList>
    </citation>
    <scope>NUCLEOTIDE SEQUENCE [LARGE SCALE GENOMIC DNA]</scope>
    <source>
        <strain evidence="4">CGMCC 1.15474</strain>
    </source>
</reference>
<evidence type="ECO:0000313" key="3">
    <source>
        <dbReference type="EMBL" id="MFD2212195.1"/>
    </source>
</evidence>
<gene>
    <name evidence="3" type="ORF">ACFSKK_00555</name>
</gene>
<evidence type="ECO:0000259" key="2">
    <source>
        <dbReference type="Pfam" id="PF16571"/>
    </source>
</evidence>
<dbReference type="Pfam" id="PF16571">
    <property type="entry name" value="FBP_C"/>
    <property type="match status" value="1"/>
</dbReference>
<accession>A0ABW5BRY2</accession>
<proteinExistence type="predicted"/>
<dbReference type="EMBL" id="JBHUIK010000001">
    <property type="protein sequence ID" value="MFD2212195.1"/>
    <property type="molecule type" value="Genomic_DNA"/>
</dbReference>
<dbReference type="InterPro" id="IPR010841">
    <property type="entry name" value="EF-G-binding_N"/>
</dbReference>
<dbReference type="Gene3D" id="1.20.1280.250">
    <property type="match status" value="1"/>
</dbReference>
<dbReference type="RefSeq" id="WP_247342875.1">
    <property type="nucleotide sequence ID" value="NZ_CP095550.1"/>
</dbReference>
<feature type="domain" description="Elongation factor G-binding protein C-terminal treble-clef zinc-finger" evidence="2">
    <location>
        <begin position="100"/>
        <end position="203"/>
    </location>
</feature>
<feature type="domain" description="Elongation factor G-binding protein N-terminal" evidence="1">
    <location>
        <begin position="5"/>
        <end position="86"/>
    </location>
</feature>
<protein>
    <submittedName>
        <fullName evidence="3">FusB/FusC family EF-G-binding protein</fullName>
    </submittedName>
</protein>
<dbReference type="InterPro" id="IPR032330">
    <property type="entry name" value="EF-G-binding_C"/>
</dbReference>
<comment type="caution">
    <text evidence="3">The sequence shown here is derived from an EMBL/GenBank/DDBJ whole genome shotgun (WGS) entry which is preliminary data.</text>
</comment>
<dbReference type="Proteomes" id="UP001597318">
    <property type="component" value="Unassembled WGS sequence"/>
</dbReference>
<sequence length="216" mass="24879">MTEKFIKNEHLNFIKKQVLLIKDSSKKNLPSSVFTSLKDLSNAKILDLIPNVSLDQQKILDLSQLKSDEEYQQYIQHLTEFLLPFPEITEQQLKKMFPKSKKLKLPDLSKVDLTQLTYLSWNDLRSNRKYIIYELDGELVGIECKVSSNPKTNICSLCKCAGEVSYFSAVTKAKKSNNPDYFRSIGNLICKDSSECNKKITNTHYLENIIRETLGM</sequence>
<dbReference type="Pfam" id="PF07299">
    <property type="entry name" value="EF-G-binding_N"/>
    <property type="match status" value="1"/>
</dbReference>